<gene>
    <name evidence="1" type="ORF">HMPREF0044_1531</name>
</gene>
<protein>
    <submittedName>
        <fullName evidence="1">Uncharacterized protein</fullName>
    </submittedName>
</protein>
<evidence type="ECO:0000313" key="1">
    <source>
        <dbReference type="EMBL" id="EEH63292.1"/>
    </source>
</evidence>
<evidence type="ECO:0000313" key="2">
    <source>
        <dbReference type="Proteomes" id="UP000010301"/>
    </source>
</evidence>
<dbReference type="STRING" id="525245.HMPREF0044_1531"/>
<dbReference type="EMBL" id="ACFG01000037">
    <property type="protein sequence ID" value="EEH63292.1"/>
    <property type="molecule type" value="Genomic_DNA"/>
</dbReference>
<keyword evidence="2" id="KW-1185">Reference proteome</keyword>
<sequence>MDSLAPRTSGLIANVSNELSDIILTLAGLEWLWQGAAGTVTDQLRSETQQYLQTCAGNATATYLQVREWEWKETEAVVAALGGSL</sequence>
<dbReference type="HOGENOM" id="CLU_2505292_0_0_11"/>
<organism evidence="1 2">
    <name type="scientific">Gleimia coleocanis DSM 15436</name>
    <dbReference type="NCBI Taxonomy" id="525245"/>
    <lineage>
        <taxon>Bacteria</taxon>
        <taxon>Bacillati</taxon>
        <taxon>Actinomycetota</taxon>
        <taxon>Actinomycetes</taxon>
        <taxon>Actinomycetales</taxon>
        <taxon>Actinomycetaceae</taxon>
        <taxon>Gleimia</taxon>
    </lineage>
</organism>
<dbReference type="AlphaFoldDB" id="C0W278"/>
<name>C0W278_9ACTO</name>
<reference evidence="1 2" key="1">
    <citation type="submission" date="2009-01" db="EMBL/GenBank/DDBJ databases">
        <authorList>
            <person name="Qin X."/>
            <person name="Bachman B."/>
            <person name="Battles P."/>
            <person name="Bell A."/>
            <person name="Bess C."/>
            <person name="Bickham C."/>
            <person name="Chaboub L."/>
            <person name="Chen D."/>
            <person name="Coyle M."/>
            <person name="Deiros D.R."/>
            <person name="Dinh H."/>
            <person name="Forbes L."/>
            <person name="Fowler G."/>
            <person name="Francisco L."/>
            <person name="Fu Q."/>
            <person name="Gubbala S."/>
            <person name="Hale W."/>
            <person name="Han Y."/>
            <person name="Hemphill L."/>
            <person name="Highlander S.K."/>
            <person name="Hirani K."/>
            <person name="Hogues M."/>
            <person name="Jackson L."/>
            <person name="Jakkamsetti A."/>
            <person name="Javaid M."/>
            <person name="Jiang H."/>
            <person name="Korchina V."/>
            <person name="Kovar C."/>
            <person name="Lara F."/>
            <person name="Lee S."/>
            <person name="Mata R."/>
            <person name="Mathew T."/>
            <person name="Moen C."/>
            <person name="Morales K."/>
            <person name="Munidasa M."/>
            <person name="Nazareth L."/>
            <person name="Ngo R."/>
            <person name="Nguyen L."/>
            <person name="Okwuonu G."/>
            <person name="Ongeri F."/>
            <person name="Patil S."/>
            <person name="Petrosino J."/>
            <person name="Pham C."/>
            <person name="Pham P."/>
            <person name="Pu L.-L."/>
            <person name="Puazo M."/>
            <person name="Raj R."/>
            <person name="Reid J."/>
            <person name="Rouhana J."/>
            <person name="Saada N."/>
            <person name="Shang Y."/>
            <person name="Simmons D."/>
            <person name="Thornton R."/>
            <person name="Warren J."/>
            <person name="Weissenberger G."/>
            <person name="Zhang J."/>
            <person name="Zhang L."/>
            <person name="Zhou C."/>
            <person name="Zhu D."/>
            <person name="Muzny D."/>
            <person name="Worley K."/>
            <person name="Gibbs R."/>
        </authorList>
    </citation>
    <scope>NUCLEOTIDE SEQUENCE [LARGE SCALE GENOMIC DNA]</scope>
    <source>
        <strain evidence="1 2">DSM 15436</strain>
    </source>
</reference>
<dbReference type="Proteomes" id="UP000010301">
    <property type="component" value="Unassembled WGS sequence"/>
</dbReference>
<accession>C0W278</accession>
<dbReference type="RefSeq" id="WP_006546990.1">
    <property type="nucleotide sequence ID" value="NZ_DS999544.1"/>
</dbReference>
<comment type="caution">
    <text evidence="1">The sequence shown here is derived from an EMBL/GenBank/DDBJ whole genome shotgun (WGS) entry which is preliminary data.</text>
</comment>
<proteinExistence type="predicted"/>